<name>A0ABS7CRZ4_9BACT</name>
<evidence type="ECO:0000256" key="1">
    <source>
        <dbReference type="SAM" id="SignalP"/>
    </source>
</evidence>
<protein>
    <recommendedName>
        <fullName evidence="4">Lipocalin-like domain-containing protein</fullName>
    </recommendedName>
</protein>
<dbReference type="Proteomes" id="UP000813018">
    <property type="component" value="Unassembled WGS sequence"/>
</dbReference>
<sequence>MKAYFILFSLALFYTLASFTAPKQENNYSIIGSWKLTDIQFNADGATELKTEKLNPTLAQSKTRFVYESTGQFKLVLSEDGRGLQGGYHYDRQNNILSIKYGSHTDTALVSWINADKMVHMTKDGKTRMVLERE</sequence>
<comment type="caution">
    <text evidence="2">The sequence shown here is derived from an EMBL/GenBank/DDBJ whole genome shotgun (WGS) entry which is preliminary data.</text>
</comment>
<dbReference type="EMBL" id="JAHYXK010000003">
    <property type="protein sequence ID" value="MBW7466560.1"/>
    <property type="molecule type" value="Genomic_DNA"/>
</dbReference>
<keyword evidence="3" id="KW-1185">Reference proteome</keyword>
<evidence type="ECO:0008006" key="4">
    <source>
        <dbReference type="Google" id="ProtNLM"/>
    </source>
</evidence>
<evidence type="ECO:0000313" key="2">
    <source>
        <dbReference type="EMBL" id="MBW7466560.1"/>
    </source>
</evidence>
<organism evidence="2 3">
    <name type="scientific">Pontibacter aydingkolensis</name>
    <dbReference type="NCBI Taxonomy" id="1911536"/>
    <lineage>
        <taxon>Bacteria</taxon>
        <taxon>Pseudomonadati</taxon>
        <taxon>Bacteroidota</taxon>
        <taxon>Cytophagia</taxon>
        <taxon>Cytophagales</taxon>
        <taxon>Hymenobacteraceae</taxon>
        <taxon>Pontibacter</taxon>
    </lineage>
</organism>
<keyword evidence="1" id="KW-0732">Signal</keyword>
<gene>
    <name evidence="2" type="ORF">K0O23_05740</name>
</gene>
<feature type="chain" id="PRO_5047095016" description="Lipocalin-like domain-containing protein" evidence="1">
    <location>
        <begin position="21"/>
        <end position="134"/>
    </location>
</feature>
<proteinExistence type="predicted"/>
<evidence type="ECO:0000313" key="3">
    <source>
        <dbReference type="Proteomes" id="UP000813018"/>
    </source>
</evidence>
<feature type="signal peptide" evidence="1">
    <location>
        <begin position="1"/>
        <end position="20"/>
    </location>
</feature>
<dbReference type="RefSeq" id="WP_219876432.1">
    <property type="nucleotide sequence ID" value="NZ_JAHYXK010000003.1"/>
</dbReference>
<accession>A0ABS7CRZ4</accession>
<reference evidence="2 3" key="1">
    <citation type="journal article" date="2016" name="Int. J. Syst. Evol. Microbiol.">
        <title>Pontibacter aydingkolensis sp. nov., isolated from soil of a salt lake.</title>
        <authorList>
            <person name="Osman G."/>
            <person name="Zhang T."/>
            <person name="Lou K."/>
            <person name="Gao Y."/>
            <person name="Chang W."/>
            <person name="Lin Q."/>
            <person name="Yang H.M."/>
            <person name="Huo X.D."/>
            <person name="Wang N."/>
        </authorList>
    </citation>
    <scope>NUCLEOTIDE SEQUENCE [LARGE SCALE GENOMIC DNA]</scope>
    <source>
        <strain evidence="2 3">KACC 19255</strain>
    </source>
</reference>